<reference evidence="1" key="1">
    <citation type="submission" date="2020-08" db="EMBL/GenBank/DDBJ databases">
        <title>Genome public.</title>
        <authorList>
            <person name="Liu C."/>
            <person name="Sun Q."/>
        </authorList>
    </citation>
    <scope>NUCLEOTIDE SEQUENCE</scope>
    <source>
        <strain evidence="1">NSJ-12</strain>
    </source>
</reference>
<comment type="caution">
    <text evidence="1">The sequence shown here is derived from an EMBL/GenBank/DDBJ whole genome shotgun (WGS) entry which is preliminary data.</text>
</comment>
<keyword evidence="2" id="KW-1185">Reference proteome</keyword>
<organism evidence="1 2">
    <name type="scientific">Zhenhengia yiwuensis</name>
    <dbReference type="NCBI Taxonomy" id="2763666"/>
    <lineage>
        <taxon>Bacteria</taxon>
        <taxon>Bacillati</taxon>
        <taxon>Bacillota</taxon>
        <taxon>Clostridia</taxon>
        <taxon>Lachnospirales</taxon>
        <taxon>Lachnospiraceae</taxon>
        <taxon>Zhenhengia</taxon>
    </lineage>
</organism>
<dbReference type="AlphaFoldDB" id="A0A926EHL9"/>
<name>A0A926EHL9_9FIRM</name>
<dbReference type="Proteomes" id="UP000655830">
    <property type="component" value="Unassembled WGS sequence"/>
</dbReference>
<gene>
    <name evidence="1" type="ORF">H8718_06215</name>
</gene>
<dbReference type="InterPro" id="IPR022555">
    <property type="entry name" value="DUF2577"/>
</dbReference>
<accession>A0A926EHL9</accession>
<evidence type="ECO:0000313" key="2">
    <source>
        <dbReference type="Proteomes" id="UP000655830"/>
    </source>
</evidence>
<dbReference type="RefSeq" id="WP_249332285.1">
    <property type="nucleotide sequence ID" value="NZ_JACRSY010000008.1"/>
</dbReference>
<proteinExistence type="predicted"/>
<dbReference type="Pfam" id="PF10844">
    <property type="entry name" value="DUF2577"/>
    <property type="match status" value="1"/>
</dbReference>
<evidence type="ECO:0000313" key="1">
    <source>
        <dbReference type="EMBL" id="MBC8579130.1"/>
    </source>
</evidence>
<protein>
    <submittedName>
        <fullName evidence="1">DUF2577 domain-containing protein</fullName>
    </submittedName>
</protein>
<dbReference type="EMBL" id="JACRSY010000008">
    <property type="protein sequence ID" value="MBC8579130.1"/>
    <property type="molecule type" value="Genomic_DNA"/>
</dbReference>
<sequence length="138" mass="14799">MENPYAGLLNLMQEQGKKYNPPTISIGTVISTSPLTIKTGDLILEQEDLLVNYELTSSYERTCNVTINGTLSSSTASASGGSGEASFASHSHSINAQATLNGDMKMSGETTLKVNDLVVLLPTENRQIYVVFVKVVNL</sequence>